<dbReference type="RefSeq" id="WP_007658959.1">
    <property type="nucleotide sequence ID" value="NZ_FTNM01000003.1"/>
</dbReference>
<evidence type="ECO:0000313" key="1">
    <source>
        <dbReference type="EMBL" id="SIR09568.1"/>
    </source>
</evidence>
<dbReference type="EMBL" id="FTNM01000003">
    <property type="protein sequence ID" value="SIR09568.1"/>
    <property type="molecule type" value="Genomic_DNA"/>
</dbReference>
<evidence type="ECO:0000313" key="2">
    <source>
        <dbReference type="Proteomes" id="UP000185924"/>
    </source>
</evidence>
<organism evidence="1 2">
    <name type="scientific">Pontibacter lucknowensis</name>
    <dbReference type="NCBI Taxonomy" id="1077936"/>
    <lineage>
        <taxon>Bacteria</taxon>
        <taxon>Pseudomonadati</taxon>
        <taxon>Bacteroidota</taxon>
        <taxon>Cytophagia</taxon>
        <taxon>Cytophagales</taxon>
        <taxon>Hymenobacteraceae</taxon>
        <taxon>Pontibacter</taxon>
    </lineage>
</organism>
<keyword evidence="2" id="KW-1185">Reference proteome</keyword>
<name>A0A1N6Y4R4_9BACT</name>
<dbReference type="STRING" id="1077936.SAMN05421545_2260"/>
<protein>
    <submittedName>
        <fullName evidence="1">Uncharacterized protein</fullName>
    </submittedName>
</protein>
<sequence length="85" mass="9858">MTTDKKKFIIRTPDGQTADLTNATTLRSNNLYPFGRHNYSIYESPEGVFVRGYNSGEREIMLTGFEIIDEATARNYKHTYTREDE</sequence>
<dbReference type="OrthoDB" id="893882at2"/>
<dbReference type="Proteomes" id="UP000185924">
    <property type="component" value="Unassembled WGS sequence"/>
</dbReference>
<accession>A0A1N6Y4R4</accession>
<gene>
    <name evidence="1" type="ORF">SAMN05421545_2260</name>
</gene>
<reference evidence="2" key="1">
    <citation type="submission" date="2017-01" db="EMBL/GenBank/DDBJ databases">
        <authorList>
            <person name="Varghese N."/>
            <person name="Submissions S."/>
        </authorList>
    </citation>
    <scope>NUCLEOTIDE SEQUENCE [LARGE SCALE GENOMIC DNA]</scope>
    <source>
        <strain evidence="2">DM9</strain>
    </source>
</reference>
<proteinExistence type="predicted"/>
<dbReference type="AlphaFoldDB" id="A0A1N6Y4R4"/>